<dbReference type="EMBL" id="CP000909">
    <property type="protein sequence ID" value="ABY36809.1"/>
    <property type="molecule type" value="Genomic_DNA"/>
</dbReference>
<dbReference type="GO" id="GO:0006313">
    <property type="term" value="P:DNA transposition"/>
    <property type="evidence" value="ECO:0007669"/>
    <property type="project" value="InterPro"/>
</dbReference>
<dbReference type="PANTHER" id="PTHR30007">
    <property type="entry name" value="PHP DOMAIN PROTEIN"/>
    <property type="match status" value="1"/>
</dbReference>
<dbReference type="KEGG" id="cau:Caur_3626"/>
<protein>
    <submittedName>
        <fullName evidence="3">Transposase IS4 family protein</fullName>
    </submittedName>
</protein>
<dbReference type="Pfam" id="PF01609">
    <property type="entry name" value="DDE_Tnp_1"/>
    <property type="match status" value="1"/>
</dbReference>
<sequence length="144" mass="16786">MVVVDGTGVPIGLHVASAHPHERTLAEATVRTIRVPRRRGRPSTRPNEVVADNADDRAALRSDVRRRGITPTMPSRERRNRQRPKRGRPLRTGASYQHRWTVERCFAWMDTYRRLVVRYDRHLHSSRAFCLVAIMLWCVDRILK</sequence>
<dbReference type="GO" id="GO:0004803">
    <property type="term" value="F:transposase activity"/>
    <property type="evidence" value="ECO:0007669"/>
    <property type="project" value="InterPro"/>
</dbReference>
<feature type="domain" description="Transposase IS4-like" evidence="2">
    <location>
        <begin position="2"/>
        <end position="137"/>
    </location>
</feature>
<evidence type="ECO:0000313" key="4">
    <source>
        <dbReference type="Proteomes" id="UP000002008"/>
    </source>
</evidence>
<dbReference type="AlphaFoldDB" id="A9WAL9"/>
<name>A9WAL9_CHLAA</name>
<feature type="compositionally biased region" description="Basic residues" evidence="1">
    <location>
        <begin position="78"/>
        <end position="89"/>
    </location>
</feature>
<organism evidence="3 4">
    <name type="scientific">Chloroflexus aurantiacus (strain ATCC 29366 / DSM 635 / J-10-fl)</name>
    <dbReference type="NCBI Taxonomy" id="324602"/>
    <lineage>
        <taxon>Bacteria</taxon>
        <taxon>Bacillati</taxon>
        <taxon>Chloroflexota</taxon>
        <taxon>Chloroflexia</taxon>
        <taxon>Chloroflexales</taxon>
        <taxon>Chloroflexineae</taxon>
        <taxon>Chloroflexaceae</taxon>
        <taxon>Chloroflexus</taxon>
    </lineage>
</organism>
<dbReference type="STRING" id="324602.Caur_3626"/>
<evidence type="ECO:0000259" key="2">
    <source>
        <dbReference type="Pfam" id="PF01609"/>
    </source>
</evidence>
<accession>A9WAL9</accession>
<gene>
    <name evidence="3" type="ordered locus">Caur_3626</name>
</gene>
<dbReference type="InParanoid" id="A9WAL9"/>
<dbReference type="HOGENOM" id="CLU_055261_1_4_0"/>
<feature type="region of interest" description="Disordered" evidence="1">
    <location>
        <begin position="36"/>
        <end position="93"/>
    </location>
</feature>
<dbReference type="GO" id="GO:0003677">
    <property type="term" value="F:DNA binding"/>
    <property type="evidence" value="ECO:0007669"/>
    <property type="project" value="InterPro"/>
</dbReference>
<dbReference type="PATRIC" id="fig|324602.8.peg.4081"/>
<dbReference type="Proteomes" id="UP000002008">
    <property type="component" value="Chromosome"/>
</dbReference>
<reference evidence="4" key="1">
    <citation type="journal article" date="2011" name="BMC Genomics">
        <title>Complete genome sequence of the filamentous anoxygenic phototrophic bacterium Chloroflexus aurantiacus.</title>
        <authorList>
            <person name="Tang K.H."/>
            <person name="Barry K."/>
            <person name="Chertkov O."/>
            <person name="Dalin E."/>
            <person name="Han C.S."/>
            <person name="Hauser L.J."/>
            <person name="Honchak B.M."/>
            <person name="Karbach L.E."/>
            <person name="Land M.L."/>
            <person name="Lapidus A."/>
            <person name="Larimer F.W."/>
            <person name="Mikhailova N."/>
            <person name="Pitluck S."/>
            <person name="Pierson B.K."/>
            <person name="Blankenship R.E."/>
        </authorList>
    </citation>
    <scope>NUCLEOTIDE SEQUENCE [LARGE SCALE GENOMIC DNA]</scope>
    <source>
        <strain evidence="4">ATCC 29366 / DSM 635 / J-10-fl</strain>
    </source>
</reference>
<keyword evidence="4" id="KW-1185">Reference proteome</keyword>
<evidence type="ECO:0000313" key="3">
    <source>
        <dbReference type="EMBL" id="ABY36809.1"/>
    </source>
</evidence>
<proteinExistence type="predicted"/>
<dbReference type="RefSeq" id="WP_012259462.1">
    <property type="nucleotide sequence ID" value="NC_010175.1"/>
</dbReference>
<feature type="compositionally biased region" description="Basic and acidic residues" evidence="1">
    <location>
        <begin position="54"/>
        <end position="66"/>
    </location>
</feature>
<evidence type="ECO:0000256" key="1">
    <source>
        <dbReference type="SAM" id="MobiDB-lite"/>
    </source>
</evidence>
<dbReference type="InterPro" id="IPR002559">
    <property type="entry name" value="Transposase_11"/>
</dbReference>
<dbReference type="eggNOG" id="COG3293">
    <property type="taxonomic scope" value="Bacteria"/>
</dbReference>
<dbReference type="PANTHER" id="PTHR30007:SF1">
    <property type="entry name" value="BLR1914 PROTEIN"/>
    <property type="match status" value="1"/>
</dbReference>
<dbReference type="EnsemblBacteria" id="ABY36809">
    <property type="protein sequence ID" value="ABY36809"/>
    <property type="gene ID" value="Caur_3626"/>
</dbReference>